<dbReference type="Proteomes" id="UP000050509">
    <property type="component" value="Unassembled WGS sequence"/>
</dbReference>
<evidence type="ECO:0000313" key="3">
    <source>
        <dbReference type="EMBL" id="KPV53816.1"/>
    </source>
</evidence>
<accession>A0A0P9D401</accession>
<dbReference type="InterPro" id="IPR027417">
    <property type="entry name" value="P-loop_NTPase"/>
</dbReference>
<feature type="domain" description="Helicase HerA central" evidence="1">
    <location>
        <begin position="138"/>
        <end position="197"/>
    </location>
</feature>
<dbReference type="PATRIC" id="fig|186479.3.peg.2771"/>
<reference evidence="3 4" key="1">
    <citation type="submission" date="2015-09" db="EMBL/GenBank/DDBJ databases">
        <title>Draft genome sequence of Kouleothrix aurantiaca JCM 19913.</title>
        <authorList>
            <person name="Hemp J."/>
        </authorList>
    </citation>
    <scope>NUCLEOTIDE SEQUENCE [LARGE SCALE GENOMIC DNA]</scope>
    <source>
        <strain evidence="3 4">COM-B</strain>
    </source>
</reference>
<feature type="non-terminal residue" evidence="3">
    <location>
        <position position="197"/>
    </location>
</feature>
<dbReference type="PANTHER" id="PTHR42957">
    <property type="entry name" value="HELICASE MJ1565-RELATED"/>
    <property type="match status" value="1"/>
</dbReference>
<comment type="caution">
    <text evidence="3">The sequence shown here is derived from an EMBL/GenBank/DDBJ whole genome shotgun (WGS) entry which is preliminary data.</text>
</comment>
<feature type="domain" description="Helicase HerA barrel" evidence="2">
    <location>
        <begin position="10"/>
        <end position="63"/>
    </location>
</feature>
<keyword evidence="4" id="KW-1185">Reference proteome</keyword>
<dbReference type="EMBL" id="LJCR01000172">
    <property type="protein sequence ID" value="KPV53816.1"/>
    <property type="molecule type" value="Genomic_DNA"/>
</dbReference>
<dbReference type="Pfam" id="PF09378">
    <property type="entry name" value="HAS-barrel"/>
    <property type="match status" value="1"/>
</dbReference>
<evidence type="ECO:0000313" key="4">
    <source>
        <dbReference type="Proteomes" id="UP000050509"/>
    </source>
</evidence>
<proteinExistence type="predicted"/>
<dbReference type="InterPro" id="IPR008571">
    <property type="entry name" value="HerA-like"/>
</dbReference>
<evidence type="ECO:0000259" key="2">
    <source>
        <dbReference type="Pfam" id="PF09378"/>
    </source>
</evidence>
<gene>
    <name evidence="3" type="ORF">SE17_07380</name>
</gene>
<evidence type="ECO:0000259" key="1">
    <source>
        <dbReference type="Pfam" id="PF01935"/>
    </source>
</evidence>
<dbReference type="SUPFAM" id="SSF52540">
    <property type="entry name" value="P-loop containing nucleoside triphosphate hydrolases"/>
    <property type="match status" value="1"/>
</dbReference>
<dbReference type="PANTHER" id="PTHR42957:SF1">
    <property type="entry name" value="HELICASE MJ1565-RELATED"/>
    <property type="match status" value="1"/>
</dbReference>
<organism evidence="3 4">
    <name type="scientific">Kouleothrix aurantiaca</name>
    <dbReference type="NCBI Taxonomy" id="186479"/>
    <lineage>
        <taxon>Bacteria</taxon>
        <taxon>Bacillati</taxon>
        <taxon>Chloroflexota</taxon>
        <taxon>Chloroflexia</taxon>
        <taxon>Chloroflexales</taxon>
        <taxon>Roseiflexineae</taxon>
        <taxon>Roseiflexaceae</taxon>
        <taxon>Kouleothrix</taxon>
    </lineage>
</organism>
<dbReference type="InterPro" id="IPR018538">
    <property type="entry name" value="HerA_barrel_dom"/>
</dbReference>
<protein>
    <submittedName>
        <fullName evidence="3">ATPase</fullName>
    </submittedName>
</protein>
<sequence>MPPLTRTRLGVVTSGSLVEGLCARLEGRESVEDMRVGKFVVIQGQKNEFFSMITDVVLEATNQKVLVDPPNGDAFIHEVLAGTSTYGSITLKPMLMLPSDVNEGLLPPKTIPRHFSQVLEANEDDFQRVFGQEDNRHFEIGRPLDMDVPVCIDLERLVERSNGVFVFGKSGTGKSFLTRLLICGTIKSRVAANLIFD</sequence>
<dbReference type="Gene3D" id="3.40.50.300">
    <property type="entry name" value="P-loop containing nucleotide triphosphate hydrolases"/>
    <property type="match status" value="1"/>
</dbReference>
<dbReference type="InterPro" id="IPR002789">
    <property type="entry name" value="HerA_central"/>
</dbReference>
<dbReference type="Pfam" id="PF01935">
    <property type="entry name" value="DUF87"/>
    <property type="match status" value="1"/>
</dbReference>
<dbReference type="AlphaFoldDB" id="A0A0P9D401"/>
<name>A0A0P9D401_9CHLR</name>